<evidence type="ECO:0000256" key="10">
    <source>
        <dbReference type="PIRNR" id="PIRNR026671"/>
    </source>
</evidence>
<keyword evidence="2 9" id="KW-0645">Protease</keyword>
<evidence type="ECO:0000313" key="11">
    <source>
        <dbReference type="EMBL" id="SFK54346.1"/>
    </source>
</evidence>
<evidence type="ECO:0000256" key="7">
    <source>
        <dbReference type="ARBA" id="ARBA00023049"/>
    </source>
</evidence>
<dbReference type="GO" id="GO:0008270">
    <property type="term" value="F:zinc ion binding"/>
    <property type="evidence" value="ECO:0007669"/>
    <property type="project" value="UniProtKB-UniRule"/>
</dbReference>
<evidence type="ECO:0000256" key="9">
    <source>
        <dbReference type="HAMAP-Rule" id="MF_01924"/>
    </source>
</evidence>
<feature type="binding site" evidence="9">
    <location>
        <position position="205"/>
    </location>
    <ligand>
        <name>Zn(2+)</name>
        <dbReference type="ChEBI" id="CHEBI:29105"/>
        <note>catalytic</note>
    </ligand>
</feature>
<dbReference type="PANTHER" id="PTHR43126:SF1">
    <property type="entry name" value="D-ALANYL-D-ALANINE DIPEPTIDASE"/>
    <property type="match status" value="1"/>
</dbReference>
<evidence type="ECO:0000313" key="12">
    <source>
        <dbReference type="Proteomes" id="UP000198755"/>
    </source>
</evidence>
<dbReference type="GO" id="GO:0160237">
    <property type="term" value="F:D-Ala-D-Ala dipeptidase activity"/>
    <property type="evidence" value="ECO:0007669"/>
    <property type="project" value="UniProtKB-EC"/>
</dbReference>
<feature type="binding site" evidence="9">
    <location>
        <position position="143"/>
    </location>
    <ligand>
        <name>Zn(2+)</name>
        <dbReference type="ChEBI" id="CHEBI:29105"/>
        <note>catalytic</note>
    </ligand>
</feature>
<dbReference type="GO" id="GO:0071555">
    <property type="term" value="P:cell wall organization"/>
    <property type="evidence" value="ECO:0007669"/>
    <property type="project" value="UniProtKB-KW"/>
</dbReference>
<accession>A0A1I4AEZ2</accession>
<evidence type="ECO:0000256" key="5">
    <source>
        <dbReference type="ARBA" id="ARBA00022833"/>
    </source>
</evidence>
<keyword evidence="8 10" id="KW-0961">Cell wall biogenesis/degradation</keyword>
<dbReference type="PIRSF" id="PIRSF026671">
    <property type="entry name" value="AA_dipeptidase"/>
    <property type="match status" value="1"/>
</dbReference>
<dbReference type="GO" id="GO:0008237">
    <property type="term" value="F:metallopeptidase activity"/>
    <property type="evidence" value="ECO:0007669"/>
    <property type="project" value="UniProtKB-KW"/>
</dbReference>
<dbReference type="HAMAP" id="MF_01924">
    <property type="entry name" value="A_A_dipeptidase"/>
    <property type="match status" value="1"/>
</dbReference>
<evidence type="ECO:0000256" key="1">
    <source>
        <dbReference type="ARBA" id="ARBA00001362"/>
    </source>
</evidence>
<dbReference type="Proteomes" id="UP000198755">
    <property type="component" value="Unassembled WGS sequence"/>
</dbReference>
<feature type="site" description="Transition state stabilizer" evidence="9">
    <location>
        <position position="98"/>
    </location>
</feature>
<comment type="catalytic activity">
    <reaction evidence="1 9 10">
        <text>D-alanyl-D-alanine + H2O = 2 D-alanine</text>
        <dbReference type="Rhea" id="RHEA:20661"/>
        <dbReference type="ChEBI" id="CHEBI:15377"/>
        <dbReference type="ChEBI" id="CHEBI:57416"/>
        <dbReference type="ChEBI" id="CHEBI:57822"/>
        <dbReference type="EC" id="3.4.13.22"/>
    </reaction>
</comment>
<dbReference type="CDD" id="cd14817">
    <property type="entry name" value="D-Ala-D-Ala_dipeptidase_VanX"/>
    <property type="match status" value="1"/>
</dbReference>
<keyword evidence="7 9" id="KW-0482">Metalloprotease</keyword>
<comment type="similarity">
    <text evidence="9 10">Belongs to the peptidase M15D family.</text>
</comment>
<sequence length="222" mass="24392">MLIGGAQVAISLLTLGPACGCAAARAERPEGFVRLADLAPGVQQDMRYAGANNFIGRPLPGYGAPRCWLRREAAEALAAAQKDAEKIGLRLVVYDCYRPQRATRAFIEWAQDGADQTQKAEYYPHIDKRALFERGYIAKNSAHSTGVAVDLAFAGLDFGAHFDLFDDISATRSPAISATARQNRERLVALMRAHGFANFDQEWWHFTLEGVKDAAPCDFEIE</sequence>
<dbReference type="OrthoDB" id="9801430at2"/>
<protein>
    <recommendedName>
        <fullName evidence="9 10">D-alanyl-D-alanine dipeptidase</fullName>
        <shortName evidence="9 10">D-Ala-D-Ala dipeptidase</shortName>
        <ecNumber evidence="9 10">3.4.13.22</ecNumber>
    </recommendedName>
</protein>
<name>A0A1I4AEZ2_9HYPH</name>
<keyword evidence="6 9" id="KW-0224">Dipeptidase</keyword>
<organism evidence="11 12">
    <name type="scientific">Methylocapsa palsarum</name>
    <dbReference type="NCBI Taxonomy" id="1612308"/>
    <lineage>
        <taxon>Bacteria</taxon>
        <taxon>Pseudomonadati</taxon>
        <taxon>Pseudomonadota</taxon>
        <taxon>Alphaproteobacteria</taxon>
        <taxon>Hyphomicrobiales</taxon>
        <taxon>Beijerinckiaceae</taxon>
        <taxon>Methylocapsa</taxon>
    </lineage>
</organism>
<keyword evidence="4 9" id="KW-0378">Hydrolase</keyword>
<dbReference type="EC" id="3.4.13.22" evidence="9 10"/>
<keyword evidence="12" id="KW-1185">Reference proteome</keyword>
<keyword evidence="3 9" id="KW-0479">Metal-binding</keyword>
<dbReference type="InterPro" id="IPR009045">
    <property type="entry name" value="Zn_M74/Hedgehog-like"/>
</dbReference>
<dbReference type="RefSeq" id="WP_091682690.1">
    <property type="nucleotide sequence ID" value="NZ_FOSN01000010.1"/>
</dbReference>
<keyword evidence="5 9" id="KW-0862">Zinc</keyword>
<evidence type="ECO:0000256" key="8">
    <source>
        <dbReference type="ARBA" id="ARBA00023316"/>
    </source>
</evidence>
<proteinExistence type="inferred from homology"/>
<evidence type="ECO:0000256" key="3">
    <source>
        <dbReference type="ARBA" id="ARBA00022723"/>
    </source>
</evidence>
<dbReference type="GO" id="GO:0006508">
    <property type="term" value="P:proteolysis"/>
    <property type="evidence" value="ECO:0007669"/>
    <property type="project" value="UniProtKB-KW"/>
</dbReference>
<dbReference type="Pfam" id="PF01427">
    <property type="entry name" value="Peptidase_M15"/>
    <property type="match status" value="1"/>
</dbReference>
<dbReference type="EMBL" id="FOSN01000010">
    <property type="protein sequence ID" value="SFK54346.1"/>
    <property type="molecule type" value="Genomic_DNA"/>
</dbReference>
<feature type="binding site" evidence="9">
    <location>
        <position position="150"/>
    </location>
    <ligand>
        <name>Zn(2+)</name>
        <dbReference type="ChEBI" id="CHEBI:29105"/>
        <note>catalytic</note>
    </ligand>
</feature>
<dbReference type="InterPro" id="IPR000755">
    <property type="entry name" value="A_A_dipeptidase"/>
</dbReference>
<evidence type="ECO:0000256" key="6">
    <source>
        <dbReference type="ARBA" id="ARBA00022997"/>
    </source>
</evidence>
<dbReference type="PANTHER" id="PTHR43126">
    <property type="entry name" value="D-ALANYL-D-ALANINE DIPEPTIDASE"/>
    <property type="match status" value="1"/>
</dbReference>
<dbReference type="AlphaFoldDB" id="A0A1I4AEZ2"/>
<comment type="function">
    <text evidence="9 10">Catalyzes hydrolysis of the D-alanyl-D-alanine dipeptide.</text>
</comment>
<evidence type="ECO:0000256" key="2">
    <source>
        <dbReference type="ARBA" id="ARBA00022670"/>
    </source>
</evidence>
<dbReference type="SUPFAM" id="SSF55166">
    <property type="entry name" value="Hedgehog/DD-peptidase"/>
    <property type="match status" value="1"/>
</dbReference>
<gene>
    <name evidence="9" type="primary">ddpX</name>
    <name evidence="11" type="ORF">SAMN05444581_11023</name>
</gene>
<evidence type="ECO:0000256" key="4">
    <source>
        <dbReference type="ARBA" id="ARBA00022801"/>
    </source>
</evidence>
<comment type="cofactor">
    <cofactor evidence="9">
        <name>Zn(2+)</name>
        <dbReference type="ChEBI" id="CHEBI:29105"/>
    </cofactor>
    <text evidence="9">Binds 1 zinc ion per subunit.</text>
</comment>
<dbReference type="STRING" id="1612308.SAMN05444581_11023"/>
<dbReference type="Gene3D" id="3.30.1380.10">
    <property type="match status" value="1"/>
</dbReference>
<reference evidence="11 12" key="1">
    <citation type="submission" date="2016-10" db="EMBL/GenBank/DDBJ databases">
        <authorList>
            <person name="de Groot N.N."/>
        </authorList>
    </citation>
    <scope>NUCLEOTIDE SEQUENCE [LARGE SCALE GENOMIC DNA]</scope>
    <source>
        <strain evidence="11 12">NE2</strain>
    </source>
</reference>
<feature type="active site" description="Proton donor/acceptor" evidence="9">
    <location>
        <position position="202"/>
    </location>
</feature>